<proteinExistence type="predicted"/>
<protein>
    <recommendedName>
        <fullName evidence="3">Transposase</fullName>
    </recommendedName>
</protein>
<organism evidence="1 2">
    <name type="scientific">Chroococcidiopsis cubana SAG 39.79</name>
    <dbReference type="NCBI Taxonomy" id="388085"/>
    <lineage>
        <taxon>Bacteria</taxon>
        <taxon>Bacillati</taxon>
        <taxon>Cyanobacteriota</taxon>
        <taxon>Cyanophyceae</taxon>
        <taxon>Chroococcidiopsidales</taxon>
        <taxon>Chroococcidiopsidaceae</taxon>
        <taxon>Chroococcidiopsis</taxon>
    </lineage>
</organism>
<name>A0AB37U7P2_9CYAN</name>
<evidence type="ECO:0000313" key="2">
    <source>
        <dbReference type="Proteomes" id="UP000282574"/>
    </source>
</evidence>
<dbReference type="PANTHER" id="PTHR33055:SF13">
    <property type="entry name" value="TRANSPOSASE"/>
    <property type="match status" value="1"/>
</dbReference>
<comment type="caution">
    <text evidence="1">The sequence shown here is derived from an EMBL/GenBank/DDBJ whole genome shotgun (WGS) entry which is preliminary data.</text>
</comment>
<evidence type="ECO:0000313" key="1">
    <source>
        <dbReference type="EMBL" id="RUS94682.1"/>
    </source>
</evidence>
<dbReference type="PANTHER" id="PTHR33055">
    <property type="entry name" value="TRANSPOSASE FOR INSERTION SEQUENCE ELEMENT IS1111A"/>
    <property type="match status" value="1"/>
</dbReference>
<sequence>MLKTAFRMAVQTAGKSNSALGTFYRRLRSRLGSPKAITATAHKIARIFYKLWTTGADYTAPGMDYYEQRYRERMVNNLHKKA</sequence>
<gene>
    <name evidence="1" type="ORF">DSM107010_71730</name>
</gene>
<accession>A0AB37U7P2</accession>
<evidence type="ECO:0008006" key="3">
    <source>
        <dbReference type="Google" id="ProtNLM"/>
    </source>
</evidence>
<dbReference type="EMBL" id="RSCK01000204">
    <property type="protein sequence ID" value="RUS94682.1"/>
    <property type="molecule type" value="Genomic_DNA"/>
</dbReference>
<dbReference type="AlphaFoldDB" id="A0AB37U7P2"/>
<reference evidence="1 2" key="1">
    <citation type="journal article" date="2019" name="Genome Biol. Evol.">
        <title>Day and night: Metabolic profiles and evolutionary relationships of six axenic non-marine cyanobacteria.</title>
        <authorList>
            <person name="Will S.E."/>
            <person name="Henke P."/>
            <person name="Boedeker C."/>
            <person name="Huang S."/>
            <person name="Brinkmann H."/>
            <person name="Rohde M."/>
            <person name="Jarek M."/>
            <person name="Friedl T."/>
            <person name="Seufert S."/>
            <person name="Schumacher M."/>
            <person name="Overmann J."/>
            <person name="Neumann-Schaal M."/>
            <person name="Petersen J."/>
        </authorList>
    </citation>
    <scope>NUCLEOTIDE SEQUENCE [LARGE SCALE GENOMIC DNA]</scope>
    <source>
        <strain evidence="1 2">SAG 39.79</strain>
    </source>
</reference>
<dbReference type="InterPro" id="IPR047650">
    <property type="entry name" value="Transpos_IS110"/>
</dbReference>
<keyword evidence="2" id="KW-1185">Reference proteome</keyword>
<dbReference type="Proteomes" id="UP000282574">
    <property type="component" value="Unassembled WGS sequence"/>
</dbReference>